<keyword evidence="9" id="KW-1185">Reference proteome</keyword>
<proteinExistence type="inferred from homology"/>
<comment type="function">
    <text evidence="5">Involved in DNA double-strand break (DSB) repair and recombination. Promotes the annealing of complementary single-stranded DNA and by stimulation of the RAD51 recombinase.</text>
</comment>
<dbReference type="Pfam" id="PF04098">
    <property type="entry name" value="Rad52_Rad22"/>
    <property type="match status" value="1"/>
</dbReference>
<evidence type="ECO:0000256" key="6">
    <source>
        <dbReference type="ARBA" id="ARBA00041062"/>
    </source>
</evidence>
<keyword evidence="3" id="KW-0233">DNA recombination</keyword>
<accession>A0AAI9WYU7</accession>
<evidence type="ECO:0000313" key="9">
    <source>
        <dbReference type="Proteomes" id="UP001202479"/>
    </source>
</evidence>
<feature type="compositionally biased region" description="Basic and acidic residues" evidence="7">
    <location>
        <begin position="138"/>
        <end position="153"/>
    </location>
</feature>
<comment type="caution">
    <text evidence="8">The sequence shown here is derived from an EMBL/GenBank/DDBJ whole genome shotgun (WGS) entry which is preliminary data.</text>
</comment>
<dbReference type="GO" id="GO:0045002">
    <property type="term" value="P:double-strand break repair via single-strand annealing"/>
    <property type="evidence" value="ECO:0007669"/>
    <property type="project" value="TreeGrafter"/>
</dbReference>
<dbReference type="InterPro" id="IPR007232">
    <property type="entry name" value="Rad52_Rad59_Rad22"/>
</dbReference>
<dbReference type="PANTHER" id="PTHR12132">
    <property type="entry name" value="DNA REPAIR AND RECOMBINATION PROTEIN RAD52, RAD59"/>
    <property type="match status" value="1"/>
</dbReference>
<dbReference type="Proteomes" id="UP001202479">
    <property type="component" value="Unassembled WGS sequence"/>
</dbReference>
<comment type="similarity">
    <text evidence="1">Belongs to the RAD52 family.</text>
</comment>
<dbReference type="EMBL" id="JAHUZD010000028">
    <property type="protein sequence ID" value="KAI3405513.2"/>
    <property type="molecule type" value="Genomic_DNA"/>
</dbReference>
<dbReference type="GO" id="GO:0005634">
    <property type="term" value="C:nucleus"/>
    <property type="evidence" value="ECO:0007669"/>
    <property type="project" value="TreeGrafter"/>
</dbReference>
<feature type="region of interest" description="Disordered" evidence="7">
    <location>
        <begin position="134"/>
        <end position="153"/>
    </location>
</feature>
<reference evidence="8" key="1">
    <citation type="journal article" date="2022" name="DNA Res.">
        <title>Genome analysis of five recently described species of the CUG-Ser clade uncovers Candida theae as a new hybrid lineage with pathogenic potential in the Candida parapsilosis species complex.</title>
        <authorList>
            <person name="Mixao V."/>
            <person name="Del Olmo V."/>
            <person name="Hegedusova E."/>
            <person name="Saus E."/>
            <person name="Pryszcz L."/>
            <person name="Cillingova A."/>
            <person name="Nosek J."/>
            <person name="Gabaldon T."/>
        </authorList>
    </citation>
    <scope>NUCLEOTIDE SEQUENCE</scope>
    <source>
        <strain evidence="8">CBS 10844</strain>
    </source>
</reference>
<protein>
    <recommendedName>
        <fullName evidence="6">DNA repair and recombination protein RAD52</fullName>
    </recommendedName>
</protein>
<dbReference type="RefSeq" id="XP_049181258.1">
    <property type="nucleotide sequence ID" value="XM_049322664.1"/>
</dbReference>
<dbReference type="GO" id="GO:0006312">
    <property type="term" value="P:mitotic recombination"/>
    <property type="evidence" value="ECO:0007669"/>
    <property type="project" value="TreeGrafter"/>
</dbReference>
<dbReference type="InterPro" id="IPR041247">
    <property type="entry name" value="Rad52_fam"/>
</dbReference>
<evidence type="ECO:0000256" key="2">
    <source>
        <dbReference type="ARBA" id="ARBA00022763"/>
    </source>
</evidence>
<dbReference type="SUPFAM" id="SSF54768">
    <property type="entry name" value="dsRNA-binding domain-like"/>
    <property type="match status" value="1"/>
</dbReference>
<sequence>MVFQDCKYNVDEETKRLPSSVSYFPCIGDAEEFFRDGNDDEAIFNDDDEVPAIDDKTLSKISTLQAKLEQLQHLRDTRNYSGSSNKSFKFSRSVLYNLANEVFGFNGWSTELVSCCIQEIEEKTSDTVEQHFVVPPDQGEKENENEKEEDKEKESVSFKKRRFSARCVCMVRIILLDGTSTEGIGIGTATNLPHKYQCYIKCKKEAVTDAMKCAIIGLRDLYFDYESRRLCREIDF</sequence>
<dbReference type="GeneID" id="73379148"/>
<evidence type="ECO:0000256" key="3">
    <source>
        <dbReference type="ARBA" id="ARBA00023172"/>
    </source>
</evidence>
<evidence type="ECO:0000256" key="4">
    <source>
        <dbReference type="ARBA" id="ARBA00023204"/>
    </source>
</evidence>
<dbReference type="GO" id="GO:0000724">
    <property type="term" value="P:double-strand break repair via homologous recombination"/>
    <property type="evidence" value="ECO:0007669"/>
    <property type="project" value="TreeGrafter"/>
</dbReference>
<organism evidence="8 9">
    <name type="scientific">Candida oxycetoniae</name>
    <dbReference type="NCBI Taxonomy" id="497107"/>
    <lineage>
        <taxon>Eukaryota</taxon>
        <taxon>Fungi</taxon>
        <taxon>Dikarya</taxon>
        <taxon>Ascomycota</taxon>
        <taxon>Saccharomycotina</taxon>
        <taxon>Pichiomycetes</taxon>
        <taxon>Debaryomycetaceae</taxon>
        <taxon>Candida/Lodderomyces clade</taxon>
        <taxon>Candida</taxon>
    </lineage>
</organism>
<evidence type="ECO:0000313" key="8">
    <source>
        <dbReference type="EMBL" id="KAI3405513.2"/>
    </source>
</evidence>
<evidence type="ECO:0000256" key="1">
    <source>
        <dbReference type="ARBA" id="ARBA00006638"/>
    </source>
</evidence>
<keyword evidence="2" id="KW-0227">DNA damage</keyword>
<name>A0AAI9WYU7_9ASCO</name>
<evidence type="ECO:0000256" key="5">
    <source>
        <dbReference type="ARBA" id="ARBA00037138"/>
    </source>
</evidence>
<dbReference type="InterPro" id="IPR042525">
    <property type="entry name" value="Rad52_Rad59_Rad22_sf"/>
</dbReference>
<dbReference type="Gene3D" id="3.30.390.80">
    <property type="entry name" value="DNA repair protein Rad52/59/22"/>
    <property type="match status" value="1"/>
</dbReference>
<dbReference type="AlphaFoldDB" id="A0AAI9WYU7"/>
<evidence type="ECO:0000256" key="7">
    <source>
        <dbReference type="SAM" id="MobiDB-lite"/>
    </source>
</evidence>
<dbReference type="PANTHER" id="PTHR12132:SF1">
    <property type="entry name" value="DNA REPAIR PROTEIN RAD52 HOMOLOG"/>
    <property type="match status" value="1"/>
</dbReference>
<gene>
    <name evidence="8" type="ORF">KGF56_001531</name>
</gene>
<keyword evidence="4" id="KW-0234">DNA repair</keyword>